<keyword evidence="7" id="KW-0057">Aromatic amino acid biosynthesis</keyword>
<dbReference type="EMBL" id="UINC01005581">
    <property type="protein sequence ID" value="SVA22220.1"/>
    <property type="molecule type" value="Genomic_DNA"/>
</dbReference>
<evidence type="ECO:0000313" key="10">
    <source>
        <dbReference type="EMBL" id="SVA22220.1"/>
    </source>
</evidence>
<dbReference type="PANTHER" id="PTHR43285">
    <property type="entry name" value="ANTHRANILATE PHOSPHORIBOSYLTRANSFERASE"/>
    <property type="match status" value="1"/>
</dbReference>
<feature type="domain" description="Glycosyl transferase family 3 N-terminal" evidence="9">
    <location>
        <begin position="1"/>
        <end position="37"/>
    </location>
</feature>
<dbReference type="AlphaFoldDB" id="A0A381U1U3"/>
<evidence type="ECO:0000256" key="5">
    <source>
        <dbReference type="ARBA" id="ARBA00022679"/>
    </source>
</evidence>
<feature type="domain" description="Glycosyl transferase family 3" evidence="8">
    <location>
        <begin position="46"/>
        <end position="292"/>
    </location>
</feature>
<proteinExistence type="inferred from homology"/>
<dbReference type="SUPFAM" id="SSF52418">
    <property type="entry name" value="Nucleoside phosphorylase/phosphoribosyltransferase catalytic domain"/>
    <property type="match status" value="1"/>
</dbReference>
<evidence type="ECO:0000259" key="9">
    <source>
        <dbReference type="Pfam" id="PF02885"/>
    </source>
</evidence>
<dbReference type="InterPro" id="IPR035902">
    <property type="entry name" value="Nuc_phospho_transferase"/>
</dbReference>
<sequence>MNGEVGEIDTASILISLKIKNESKDEIHGAAKIMREKSMKIISPNNAIDTCGTGGDMSGTLNISTSAAIIAASAGAIVAKHGNRSISSKSGSADMLEELGIKISSDKNELEKSLINNNFCFLFAQYHHSAMKHVVNIRKQLGTRTIFNLLGPLTNPASTKKQLLGVFDKKWVRIHCEVLKELGSTHAMIVHGADGLDEISLCGPTYISELKDNKINDYIFDPKQYGYEYISINDILGKDASYNARAFIELIEAPDNSFQKIIELNAGAALYLSGLTKNLKEGFDLARQTINSKKSKNYFENLLKNQ</sequence>
<accession>A0A381U1U3</accession>
<comment type="pathway">
    <text evidence="1">Amino-acid biosynthesis; L-tryptophan biosynthesis; L-tryptophan from chorismate: step 2/5.</text>
</comment>
<dbReference type="HAMAP" id="MF_00211">
    <property type="entry name" value="TrpD"/>
    <property type="match status" value="1"/>
</dbReference>
<dbReference type="InterPro" id="IPR000312">
    <property type="entry name" value="Glycosyl_Trfase_fam3"/>
</dbReference>
<evidence type="ECO:0000256" key="3">
    <source>
        <dbReference type="ARBA" id="ARBA00022605"/>
    </source>
</evidence>
<dbReference type="GO" id="GO:0000162">
    <property type="term" value="P:L-tryptophan biosynthetic process"/>
    <property type="evidence" value="ECO:0007669"/>
    <property type="project" value="UniProtKB-KW"/>
</dbReference>
<dbReference type="InterPro" id="IPR005940">
    <property type="entry name" value="Anthranilate_Pribosyl_Tfrase"/>
</dbReference>
<dbReference type="Gene3D" id="1.20.970.10">
    <property type="entry name" value="Transferase, Pyrimidine Nucleoside Phosphorylase, Chain C"/>
    <property type="match status" value="1"/>
</dbReference>
<protein>
    <recommendedName>
        <fullName evidence="2">anthranilate phosphoribosyltransferase</fullName>
        <ecNumber evidence="2">2.4.2.18</ecNumber>
    </recommendedName>
</protein>
<keyword evidence="3" id="KW-0028">Amino-acid biosynthesis</keyword>
<evidence type="ECO:0000256" key="2">
    <source>
        <dbReference type="ARBA" id="ARBA00011948"/>
    </source>
</evidence>
<evidence type="ECO:0000259" key="8">
    <source>
        <dbReference type="Pfam" id="PF00591"/>
    </source>
</evidence>
<evidence type="ECO:0000256" key="4">
    <source>
        <dbReference type="ARBA" id="ARBA00022676"/>
    </source>
</evidence>
<dbReference type="FunFam" id="3.40.1030.10:FF:000002">
    <property type="entry name" value="Anthranilate phosphoribosyltransferase"/>
    <property type="match status" value="1"/>
</dbReference>
<dbReference type="Gene3D" id="3.40.1030.10">
    <property type="entry name" value="Nucleoside phosphorylase/phosphoribosyltransferase catalytic domain"/>
    <property type="match status" value="1"/>
</dbReference>
<dbReference type="InterPro" id="IPR036320">
    <property type="entry name" value="Glycosyl_Trfase_fam3_N_dom_sf"/>
</dbReference>
<keyword evidence="6" id="KW-0822">Tryptophan biosynthesis</keyword>
<dbReference type="GO" id="GO:0004048">
    <property type="term" value="F:anthranilate phosphoribosyltransferase activity"/>
    <property type="evidence" value="ECO:0007669"/>
    <property type="project" value="UniProtKB-EC"/>
</dbReference>
<keyword evidence="5" id="KW-0808">Transferase</keyword>
<evidence type="ECO:0000256" key="1">
    <source>
        <dbReference type="ARBA" id="ARBA00004907"/>
    </source>
</evidence>
<name>A0A381U1U3_9ZZZZ</name>
<evidence type="ECO:0000256" key="7">
    <source>
        <dbReference type="ARBA" id="ARBA00023141"/>
    </source>
</evidence>
<dbReference type="Pfam" id="PF02885">
    <property type="entry name" value="Glycos_trans_3N"/>
    <property type="match status" value="1"/>
</dbReference>
<dbReference type="SUPFAM" id="SSF47648">
    <property type="entry name" value="Nucleoside phosphorylase/phosphoribosyltransferase N-terminal domain"/>
    <property type="match status" value="1"/>
</dbReference>
<keyword evidence="4" id="KW-0328">Glycosyltransferase</keyword>
<dbReference type="Pfam" id="PF00591">
    <property type="entry name" value="Glycos_transf_3"/>
    <property type="match status" value="1"/>
</dbReference>
<reference evidence="10" key="1">
    <citation type="submission" date="2018-05" db="EMBL/GenBank/DDBJ databases">
        <authorList>
            <person name="Lanie J.A."/>
            <person name="Ng W.-L."/>
            <person name="Kazmierczak K.M."/>
            <person name="Andrzejewski T.M."/>
            <person name="Davidsen T.M."/>
            <person name="Wayne K.J."/>
            <person name="Tettelin H."/>
            <person name="Glass J.I."/>
            <person name="Rusch D."/>
            <person name="Podicherti R."/>
            <person name="Tsui H.-C.T."/>
            <person name="Winkler M.E."/>
        </authorList>
    </citation>
    <scope>NUCLEOTIDE SEQUENCE</scope>
</reference>
<dbReference type="PANTHER" id="PTHR43285:SF2">
    <property type="entry name" value="ANTHRANILATE PHOSPHORIBOSYLTRANSFERASE"/>
    <property type="match status" value="1"/>
</dbReference>
<organism evidence="10">
    <name type="scientific">marine metagenome</name>
    <dbReference type="NCBI Taxonomy" id="408172"/>
    <lineage>
        <taxon>unclassified sequences</taxon>
        <taxon>metagenomes</taxon>
        <taxon>ecological metagenomes</taxon>
    </lineage>
</organism>
<dbReference type="InterPro" id="IPR017459">
    <property type="entry name" value="Glycosyl_Trfase_fam3_N_dom"/>
</dbReference>
<dbReference type="EC" id="2.4.2.18" evidence="2"/>
<dbReference type="NCBIfam" id="TIGR01245">
    <property type="entry name" value="trpD"/>
    <property type="match status" value="1"/>
</dbReference>
<evidence type="ECO:0000256" key="6">
    <source>
        <dbReference type="ARBA" id="ARBA00022822"/>
    </source>
</evidence>
<dbReference type="GO" id="GO:0005829">
    <property type="term" value="C:cytosol"/>
    <property type="evidence" value="ECO:0007669"/>
    <property type="project" value="TreeGrafter"/>
</dbReference>
<gene>
    <name evidence="10" type="ORF">METZ01_LOCUS75074</name>
</gene>